<dbReference type="GO" id="GO:0018104">
    <property type="term" value="P:peptidoglycan-protein cross-linking"/>
    <property type="evidence" value="ECO:0007669"/>
    <property type="project" value="TreeGrafter"/>
</dbReference>
<keyword evidence="14" id="KW-1185">Reference proteome</keyword>
<feature type="domain" description="L,D-TPase catalytic" evidence="12">
    <location>
        <begin position="117"/>
        <end position="242"/>
    </location>
</feature>
<dbReference type="Proteomes" id="UP000010471">
    <property type="component" value="Chromosome"/>
</dbReference>
<dbReference type="PROSITE" id="PS52029">
    <property type="entry name" value="LD_TPASE"/>
    <property type="match status" value="1"/>
</dbReference>
<dbReference type="eggNOG" id="COG1376">
    <property type="taxonomic scope" value="Bacteria"/>
</dbReference>
<dbReference type="HOGENOM" id="CLU_042399_4_0_3"/>
<protein>
    <recommendedName>
        <fullName evidence="12">L,D-TPase catalytic domain-containing protein</fullName>
    </recommendedName>
</protein>
<keyword evidence="4" id="KW-0808">Transferase</keyword>
<keyword evidence="11" id="KW-1133">Transmembrane helix</keyword>
<evidence type="ECO:0000256" key="9">
    <source>
        <dbReference type="PROSITE-ProRule" id="PRU01373"/>
    </source>
</evidence>
<dbReference type="KEGG" id="mic:Mic7113_0718"/>
<accession>K9W8C8</accession>
<dbReference type="GO" id="GO:0008360">
    <property type="term" value="P:regulation of cell shape"/>
    <property type="evidence" value="ECO:0007669"/>
    <property type="project" value="UniProtKB-UniRule"/>
</dbReference>
<keyword evidence="8 9" id="KW-0961">Cell wall biogenesis/degradation</keyword>
<feature type="transmembrane region" description="Helical" evidence="11">
    <location>
        <begin position="6"/>
        <end position="24"/>
    </location>
</feature>
<keyword evidence="5" id="KW-0378">Hydrolase</keyword>
<evidence type="ECO:0000313" key="13">
    <source>
        <dbReference type="EMBL" id="AFZ16630.1"/>
    </source>
</evidence>
<dbReference type="EMBL" id="CP003630">
    <property type="protein sequence ID" value="AFZ16630.1"/>
    <property type="molecule type" value="Genomic_DNA"/>
</dbReference>
<dbReference type="PANTHER" id="PTHR30582:SF24">
    <property type="entry name" value="L,D-TRANSPEPTIDASE ERFK_SRFK-RELATED"/>
    <property type="match status" value="1"/>
</dbReference>
<dbReference type="AlphaFoldDB" id="K9W8C8"/>
<dbReference type="PANTHER" id="PTHR30582">
    <property type="entry name" value="L,D-TRANSPEPTIDASE"/>
    <property type="match status" value="1"/>
</dbReference>
<name>K9W8C8_9CYAN</name>
<dbReference type="GO" id="GO:0071972">
    <property type="term" value="F:peptidoglycan L,D-transpeptidase activity"/>
    <property type="evidence" value="ECO:0007669"/>
    <property type="project" value="TreeGrafter"/>
</dbReference>
<evidence type="ECO:0000256" key="2">
    <source>
        <dbReference type="ARBA" id="ARBA00005992"/>
    </source>
</evidence>
<comment type="similarity">
    <text evidence="2">Belongs to the YkuD family.</text>
</comment>
<dbReference type="CDD" id="cd16913">
    <property type="entry name" value="YkuD_like"/>
    <property type="match status" value="1"/>
</dbReference>
<evidence type="ECO:0000256" key="8">
    <source>
        <dbReference type="ARBA" id="ARBA00023316"/>
    </source>
</evidence>
<proteinExistence type="inferred from homology"/>
<evidence type="ECO:0000259" key="12">
    <source>
        <dbReference type="PROSITE" id="PS52029"/>
    </source>
</evidence>
<feature type="active site" description="Nucleophile" evidence="9">
    <location>
        <position position="218"/>
    </location>
</feature>
<dbReference type="InterPro" id="IPR038063">
    <property type="entry name" value="Transpep_catalytic_dom"/>
</dbReference>
<feature type="region of interest" description="Disordered" evidence="10">
    <location>
        <begin position="39"/>
        <end position="110"/>
    </location>
</feature>
<reference evidence="13 14" key="1">
    <citation type="submission" date="2012-06" db="EMBL/GenBank/DDBJ databases">
        <title>Finished chromosome of genome of Microcoleus sp. PCC 7113.</title>
        <authorList>
            <consortium name="US DOE Joint Genome Institute"/>
            <person name="Gugger M."/>
            <person name="Coursin T."/>
            <person name="Rippka R."/>
            <person name="Tandeau De Marsac N."/>
            <person name="Huntemann M."/>
            <person name="Wei C.-L."/>
            <person name="Han J."/>
            <person name="Detter J.C."/>
            <person name="Han C."/>
            <person name="Tapia R."/>
            <person name="Chen A."/>
            <person name="Kyrpides N."/>
            <person name="Mavromatis K."/>
            <person name="Markowitz V."/>
            <person name="Szeto E."/>
            <person name="Ivanova N."/>
            <person name="Pagani I."/>
            <person name="Pati A."/>
            <person name="Goodwin L."/>
            <person name="Nordberg H.P."/>
            <person name="Cantor M.N."/>
            <person name="Hua S.X."/>
            <person name="Woyke T."/>
            <person name="Kerfeld C.A."/>
        </authorList>
    </citation>
    <scope>NUCLEOTIDE SEQUENCE [LARGE SCALE GENOMIC DNA]</scope>
    <source>
        <strain evidence="13 14">PCC 7113</strain>
    </source>
</reference>
<dbReference type="UniPathway" id="UPA00219"/>
<dbReference type="PATRIC" id="fig|1173027.3.peg.790"/>
<evidence type="ECO:0000256" key="3">
    <source>
        <dbReference type="ARBA" id="ARBA00022676"/>
    </source>
</evidence>
<feature type="active site" description="Proton donor/acceptor" evidence="9">
    <location>
        <position position="202"/>
    </location>
</feature>
<keyword evidence="7 9" id="KW-0573">Peptidoglycan synthesis</keyword>
<evidence type="ECO:0000256" key="5">
    <source>
        <dbReference type="ARBA" id="ARBA00022801"/>
    </source>
</evidence>
<organism evidence="13 14">
    <name type="scientific">Allocoleopsis franciscana PCC 7113</name>
    <dbReference type="NCBI Taxonomy" id="1173027"/>
    <lineage>
        <taxon>Bacteria</taxon>
        <taxon>Bacillati</taxon>
        <taxon>Cyanobacteriota</taxon>
        <taxon>Cyanophyceae</taxon>
        <taxon>Coleofasciculales</taxon>
        <taxon>Coleofasciculaceae</taxon>
        <taxon>Allocoleopsis</taxon>
        <taxon>Allocoleopsis franciscana</taxon>
    </lineage>
</organism>
<evidence type="ECO:0000313" key="14">
    <source>
        <dbReference type="Proteomes" id="UP000010471"/>
    </source>
</evidence>
<sequence length="243" mass="26735">MLRQKFQVAGFMLLGLSGMIFLLIRQPQTTTPIAVKDTAKISQPQPPAKTPIVAKKTVPTNPPQSPAKTPIVAKKTVPTNPPQSLKPYGKQKPPASKKSSVKRPSQVIDPKSLSKGTHLVIKLGDRRVYVYKNKKLKISYPIGIGKAGWETPTGNYKVMDMQPHPIWEEPWTGKVILEGPDNPLGARWIGFWTDGRNSIGFHGTPAEKLVGQAVSHGCIRMRNRDVVALYEQVKLGTPVTVKP</sequence>
<dbReference type="RefSeq" id="WP_015180793.1">
    <property type="nucleotide sequence ID" value="NC_019738.1"/>
</dbReference>
<keyword evidence="11" id="KW-0812">Transmembrane</keyword>
<evidence type="ECO:0000256" key="4">
    <source>
        <dbReference type="ARBA" id="ARBA00022679"/>
    </source>
</evidence>
<dbReference type="GO" id="GO:0016757">
    <property type="term" value="F:glycosyltransferase activity"/>
    <property type="evidence" value="ECO:0007669"/>
    <property type="project" value="UniProtKB-KW"/>
</dbReference>
<evidence type="ECO:0000256" key="11">
    <source>
        <dbReference type="SAM" id="Phobius"/>
    </source>
</evidence>
<dbReference type="InterPro" id="IPR050979">
    <property type="entry name" value="LD-transpeptidase"/>
</dbReference>
<dbReference type="InterPro" id="IPR005490">
    <property type="entry name" value="LD_TPept_cat_dom"/>
</dbReference>
<dbReference type="STRING" id="1173027.Mic7113_0718"/>
<dbReference type="GO" id="GO:0005576">
    <property type="term" value="C:extracellular region"/>
    <property type="evidence" value="ECO:0007669"/>
    <property type="project" value="TreeGrafter"/>
</dbReference>
<dbReference type="SUPFAM" id="SSF141523">
    <property type="entry name" value="L,D-transpeptidase catalytic domain-like"/>
    <property type="match status" value="1"/>
</dbReference>
<comment type="pathway">
    <text evidence="1 9">Cell wall biogenesis; peptidoglycan biosynthesis.</text>
</comment>
<gene>
    <name evidence="13" type="ORF">Mic7113_0718</name>
</gene>
<evidence type="ECO:0000256" key="6">
    <source>
        <dbReference type="ARBA" id="ARBA00022960"/>
    </source>
</evidence>
<keyword evidence="11" id="KW-0472">Membrane</keyword>
<dbReference type="Pfam" id="PF03734">
    <property type="entry name" value="YkuD"/>
    <property type="match status" value="1"/>
</dbReference>
<keyword evidence="6 9" id="KW-0133">Cell shape</keyword>
<evidence type="ECO:0000256" key="1">
    <source>
        <dbReference type="ARBA" id="ARBA00004752"/>
    </source>
</evidence>
<evidence type="ECO:0000256" key="7">
    <source>
        <dbReference type="ARBA" id="ARBA00022984"/>
    </source>
</evidence>
<keyword evidence="3" id="KW-0328">Glycosyltransferase</keyword>
<dbReference type="GO" id="GO:0071555">
    <property type="term" value="P:cell wall organization"/>
    <property type="evidence" value="ECO:0007669"/>
    <property type="project" value="UniProtKB-UniRule"/>
</dbReference>
<dbReference type="Gene3D" id="2.40.440.10">
    <property type="entry name" value="L,D-transpeptidase catalytic domain-like"/>
    <property type="match status" value="1"/>
</dbReference>
<evidence type="ECO:0000256" key="10">
    <source>
        <dbReference type="SAM" id="MobiDB-lite"/>
    </source>
</evidence>